<dbReference type="InterPro" id="IPR017853">
    <property type="entry name" value="GH"/>
</dbReference>
<evidence type="ECO:0000256" key="3">
    <source>
        <dbReference type="ARBA" id="ARBA00012756"/>
    </source>
</evidence>
<dbReference type="PANTHER" id="PTHR36447">
    <property type="entry name" value="BETA-GALACTOSIDASE GANA"/>
    <property type="match status" value="1"/>
</dbReference>
<dbReference type="GO" id="GO:0046872">
    <property type="term" value="F:metal ion binding"/>
    <property type="evidence" value="ECO:0007669"/>
    <property type="project" value="UniProtKB-KW"/>
</dbReference>
<protein>
    <recommendedName>
        <fullName evidence="3 6">Beta-galactosidase</fullName>
        <shortName evidence="6">Beta-gal</shortName>
        <ecNumber evidence="3 6">3.2.1.23</ecNumber>
    </recommendedName>
</protein>
<name>A0A2X2UPD7_9FIRM</name>
<evidence type="ECO:0000256" key="9">
    <source>
        <dbReference type="PIRSR" id="PIRSR001084-3"/>
    </source>
</evidence>
<dbReference type="GO" id="GO:0004565">
    <property type="term" value="F:beta-galactosidase activity"/>
    <property type="evidence" value="ECO:0007669"/>
    <property type="project" value="UniProtKB-EC"/>
</dbReference>
<keyword evidence="5 6" id="KW-0326">Glycosidase</keyword>
<dbReference type="SUPFAM" id="SSF52317">
    <property type="entry name" value="Class I glutamine amidotransferase-like"/>
    <property type="match status" value="1"/>
</dbReference>
<keyword evidence="13" id="KW-1185">Reference proteome</keyword>
<keyword evidence="9" id="KW-0479">Metal-binding</keyword>
<dbReference type="EMBL" id="UAVW01000019">
    <property type="protein sequence ID" value="SQB16227.1"/>
    <property type="molecule type" value="Genomic_DNA"/>
</dbReference>
<dbReference type="Proteomes" id="UP000251853">
    <property type="component" value="Unassembled WGS sequence"/>
</dbReference>
<feature type="binding site" evidence="8">
    <location>
        <position position="114"/>
    </location>
    <ligand>
        <name>substrate</name>
    </ligand>
</feature>
<dbReference type="Pfam" id="PF08532">
    <property type="entry name" value="Glyco_hydro_42M"/>
    <property type="match status" value="1"/>
</dbReference>
<dbReference type="RefSeq" id="WP_112483207.1">
    <property type="nucleotide sequence ID" value="NZ_JAIWZC010000001.1"/>
</dbReference>
<dbReference type="EC" id="3.2.1.23" evidence="3 6"/>
<evidence type="ECO:0000313" key="12">
    <source>
        <dbReference type="EMBL" id="SQB16227.1"/>
    </source>
</evidence>
<evidence type="ECO:0000313" key="13">
    <source>
        <dbReference type="Proteomes" id="UP000251853"/>
    </source>
</evidence>
<dbReference type="Gene3D" id="3.20.20.80">
    <property type="entry name" value="Glycosidases"/>
    <property type="match status" value="1"/>
</dbReference>
<feature type="binding site" evidence="9">
    <location>
        <position position="158"/>
    </location>
    <ligand>
        <name>Zn(2+)</name>
        <dbReference type="ChEBI" id="CHEBI:29105"/>
    </ligand>
</feature>
<dbReference type="Gene3D" id="3.40.50.880">
    <property type="match status" value="1"/>
</dbReference>
<evidence type="ECO:0000256" key="8">
    <source>
        <dbReference type="PIRSR" id="PIRSR001084-2"/>
    </source>
</evidence>
<dbReference type="CDD" id="cd03143">
    <property type="entry name" value="A4_beta-galactosidase_middle_domain"/>
    <property type="match status" value="1"/>
</dbReference>
<evidence type="ECO:0000256" key="2">
    <source>
        <dbReference type="ARBA" id="ARBA00005940"/>
    </source>
</evidence>
<keyword evidence="4 6" id="KW-0378">Hydrolase</keyword>
<dbReference type="InterPro" id="IPR003476">
    <property type="entry name" value="Glyco_hydro_42"/>
</dbReference>
<gene>
    <name evidence="12" type="primary">bglY_2</name>
    <name evidence="12" type="ORF">NCTC11224_05332</name>
</gene>
<feature type="active site" description="Proton donor" evidence="7">
    <location>
        <position position="153"/>
    </location>
</feature>
<dbReference type="AlphaFoldDB" id="A0A2X2UPD7"/>
<evidence type="ECO:0000256" key="6">
    <source>
        <dbReference type="PIRNR" id="PIRNR001084"/>
    </source>
</evidence>
<keyword evidence="9" id="KW-0862">Zinc</keyword>
<feature type="domain" description="Beta-galactosidase trimerisation" evidence="11">
    <location>
        <begin position="397"/>
        <end position="609"/>
    </location>
</feature>
<dbReference type="InterPro" id="IPR013738">
    <property type="entry name" value="Beta_galactosidase_Trimer"/>
</dbReference>
<dbReference type="GO" id="GO:0009341">
    <property type="term" value="C:beta-galactosidase complex"/>
    <property type="evidence" value="ECO:0007669"/>
    <property type="project" value="InterPro"/>
</dbReference>
<evidence type="ECO:0000256" key="5">
    <source>
        <dbReference type="ARBA" id="ARBA00023295"/>
    </source>
</evidence>
<feature type="binding site" evidence="9">
    <location>
        <position position="118"/>
    </location>
    <ligand>
        <name>Zn(2+)</name>
        <dbReference type="ChEBI" id="CHEBI:29105"/>
    </ligand>
</feature>
<evidence type="ECO:0000259" key="10">
    <source>
        <dbReference type="Pfam" id="PF02449"/>
    </source>
</evidence>
<feature type="domain" description="Glycoside hydrolase family 42 N-terminal" evidence="10">
    <location>
        <begin position="15"/>
        <end position="387"/>
    </location>
</feature>
<dbReference type="SUPFAM" id="SSF51445">
    <property type="entry name" value="(Trans)glycosidases"/>
    <property type="match status" value="1"/>
</dbReference>
<comment type="catalytic activity">
    <reaction evidence="1 6">
        <text>Hydrolysis of terminal non-reducing beta-D-galactose residues in beta-D-galactosides.</text>
        <dbReference type="EC" id="3.2.1.23"/>
    </reaction>
</comment>
<evidence type="ECO:0000256" key="4">
    <source>
        <dbReference type="ARBA" id="ARBA00022801"/>
    </source>
</evidence>
<accession>A0A2X2UPD7</accession>
<feature type="active site" description="Nucleophile" evidence="7">
    <location>
        <position position="308"/>
    </location>
</feature>
<evidence type="ECO:0000256" key="1">
    <source>
        <dbReference type="ARBA" id="ARBA00001412"/>
    </source>
</evidence>
<feature type="binding site" evidence="9">
    <location>
        <position position="163"/>
    </location>
    <ligand>
        <name>Zn(2+)</name>
        <dbReference type="ChEBI" id="CHEBI:29105"/>
    </ligand>
</feature>
<feature type="binding site" evidence="8">
    <location>
        <position position="152"/>
    </location>
    <ligand>
        <name>substrate</name>
    </ligand>
</feature>
<organism evidence="12 13">
    <name type="scientific">Enterocloster clostridioformis</name>
    <dbReference type="NCBI Taxonomy" id="1531"/>
    <lineage>
        <taxon>Bacteria</taxon>
        <taxon>Bacillati</taxon>
        <taxon>Bacillota</taxon>
        <taxon>Clostridia</taxon>
        <taxon>Lachnospirales</taxon>
        <taxon>Lachnospiraceae</taxon>
        <taxon>Enterocloster</taxon>
    </lineage>
</organism>
<dbReference type="InterPro" id="IPR029062">
    <property type="entry name" value="Class_I_gatase-like"/>
</dbReference>
<dbReference type="Gene3D" id="2.60.40.1180">
    <property type="entry name" value="Golgi alpha-mannosidase II"/>
    <property type="match status" value="1"/>
</dbReference>
<feature type="binding site" evidence="9">
    <location>
        <position position="160"/>
    </location>
    <ligand>
        <name>Zn(2+)</name>
        <dbReference type="ChEBI" id="CHEBI:29105"/>
    </ligand>
</feature>
<sequence length="679" mass="78271">MNTILNIRNLLHGGDYNPEQWLSSPEILEQDITYFEKAHINEVSVGIFSWSMLEPEEGIFQFGWLENIIEKFYQHGISVILATPSGAKPKWMADKYPEVLRVDESRHRNLYGMRHNHCYTSPVYREKTRKINMELAKRFGNHPGVIAWHISNEYGGECHCELCQQEFRRWVKQKYKTIDALNQAWATTFWSHTYNDFSQIESPSWRGEPFLHGLNLDWKRFVTDRTVDFAKHEIKAIRDGGSDKPTTINMMYDFKGLNYHKFADIIDIVSWDSYPLWHKKEEFLTAMDNGMQHDIMRSIQKRPFLLMESCPSATNWQPISKLKKPGILQASSMQAIAHGSDSVLYFQLRQSRGSSEKFHGAVIDHYGKDDTRVYREVTAVGSSLEQLSEITGSVTKAKVAVIFDWENRWALEDAQGPRNSGLYYKETVEKSYYAFRKLGFDVDVIDMEQELEPYAVVAAPMLYMFRNEYAEKIHNFVALGGHLILTYWSGIVDENDLCFLGGTPHALMDVMGLRSTEIDALYDGEQNVGIPVSGNKLQMEKAWCCDKLCDLVQVSTAEVLMTYGQDFYENWPAFTRNIYGKGTAYYICADFEQGFYDEVYSKITQNAGLKRVLPSIPNGVEVTSRYGEGCRYIFIQNFNQFSVEIELPIERMKLLAGSYDGTISSFETIVLKEYLTEST</sequence>
<comment type="similarity">
    <text evidence="2 6">Belongs to the glycosyl hydrolase 42 family.</text>
</comment>
<dbReference type="InterPro" id="IPR013780">
    <property type="entry name" value="Glyco_hydro_b"/>
</dbReference>
<dbReference type="InterPro" id="IPR013529">
    <property type="entry name" value="Glyco_hydro_42_N"/>
</dbReference>
<dbReference type="Pfam" id="PF02449">
    <property type="entry name" value="Glyco_hydro_42"/>
    <property type="match status" value="1"/>
</dbReference>
<dbReference type="PANTHER" id="PTHR36447:SF1">
    <property type="entry name" value="BETA-GALACTOSIDASE GANA"/>
    <property type="match status" value="1"/>
</dbReference>
<proteinExistence type="inferred from homology"/>
<feature type="binding site" evidence="8">
    <location>
        <position position="316"/>
    </location>
    <ligand>
        <name>substrate</name>
    </ligand>
</feature>
<dbReference type="GO" id="GO:0005975">
    <property type="term" value="P:carbohydrate metabolic process"/>
    <property type="evidence" value="ECO:0007669"/>
    <property type="project" value="InterPro"/>
</dbReference>
<dbReference type="PIRSF" id="PIRSF001084">
    <property type="entry name" value="B-galactosidase"/>
    <property type="match status" value="1"/>
</dbReference>
<reference evidence="12 13" key="1">
    <citation type="submission" date="2018-06" db="EMBL/GenBank/DDBJ databases">
        <authorList>
            <consortium name="Pathogen Informatics"/>
            <person name="Doyle S."/>
        </authorList>
    </citation>
    <scope>NUCLEOTIDE SEQUENCE [LARGE SCALE GENOMIC DNA]</scope>
    <source>
        <strain evidence="12 13">NCTC11224</strain>
    </source>
</reference>
<evidence type="ECO:0000259" key="11">
    <source>
        <dbReference type="Pfam" id="PF08532"/>
    </source>
</evidence>
<evidence type="ECO:0000256" key="7">
    <source>
        <dbReference type="PIRSR" id="PIRSR001084-1"/>
    </source>
</evidence>